<dbReference type="Gene3D" id="1.10.10.60">
    <property type="entry name" value="Homeodomain-like"/>
    <property type="match status" value="1"/>
</dbReference>
<keyword evidence="1" id="KW-0805">Transcription regulation</keyword>
<dbReference type="Pfam" id="PF12833">
    <property type="entry name" value="HTH_18"/>
    <property type="match status" value="1"/>
</dbReference>
<dbReference type="InterPro" id="IPR018062">
    <property type="entry name" value="HTH_AraC-typ_CS"/>
</dbReference>
<keyword evidence="3" id="KW-0804">Transcription</keyword>
<dbReference type="InterPro" id="IPR009057">
    <property type="entry name" value="Homeodomain-like_sf"/>
</dbReference>
<dbReference type="InterPro" id="IPR018060">
    <property type="entry name" value="HTH_AraC"/>
</dbReference>
<dbReference type="GO" id="GO:0003700">
    <property type="term" value="F:DNA-binding transcription factor activity"/>
    <property type="evidence" value="ECO:0007669"/>
    <property type="project" value="InterPro"/>
</dbReference>
<dbReference type="Pfam" id="PF14525">
    <property type="entry name" value="AraC_binding_2"/>
    <property type="match status" value="1"/>
</dbReference>
<evidence type="ECO:0000313" key="6">
    <source>
        <dbReference type="Proteomes" id="UP000076976"/>
    </source>
</evidence>
<name>A0A176QG22_9MICO</name>
<dbReference type="RefSeq" id="WP_068270912.1">
    <property type="nucleotide sequence ID" value="NZ_LQZG01000001.1"/>
</dbReference>
<dbReference type="AlphaFoldDB" id="A0A176QG22"/>
<organism evidence="5 6">
    <name type="scientific">Janibacter melonis</name>
    <dbReference type="NCBI Taxonomy" id="262209"/>
    <lineage>
        <taxon>Bacteria</taxon>
        <taxon>Bacillati</taxon>
        <taxon>Actinomycetota</taxon>
        <taxon>Actinomycetes</taxon>
        <taxon>Micrococcales</taxon>
        <taxon>Intrasporangiaceae</taxon>
        <taxon>Janibacter</taxon>
    </lineage>
</organism>
<dbReference type="PANTHER" id="PTHR46796">
    <property type="entry name" value="HTH-TYPE TRANSCRIPTIONAL ACTIVATOR RHAS-RELATED"/>
    <property type="match status" value="1"/>
</dbReference>
<reference evidence="5 6" key="1">
    <citation type="submission" date="2016-01" db="EMBL/GenBank/DDBJ databases">
        <title>Janibacter melonis strain CD11_4 genome sequencing and assembly.</title>
        <authorList>
            <person name="Nair G.R."/>
            <person name="Kaur G."/>
            <person name="Chander A.M."/>
            <person name="Mayilraj S."/>
        </authorList>
    </citation>
    <scope>NUCLEOTIDE SEQUENCE [LARGE SCALE GENOMIC DNA]</scope>
    <source>
        <strain evidence="5 6">CD11-4</strain>
    </source>
</reference>
<dbReference type="PROSITE" id="PS01124">
    <property type="entry name" value="HTH_ARAC_FAMILY_2"/>
    <property type="match status" value="1"/>
</dbReference>
<comment type="caution">
    <text evidence="5">The sequence shown here is derived from an EMBL/GenBank/DDBJ whole genome shotgun (WGS) entry which is preliminary data.</text>
</comment>
<evidence type="ECO:0000256" key="2">
    <source>
        <dbReference type="ARBA" id="ARBA00023125"/>
    </source>
</evidence>
<dbReference type="PROSITE" id="PS00041">
    <property type="entry name" value="HTH_ARAC_FAMILY_1"/>
    <property type="match status" value="1"/>
</dbReference>
<dbReference type="InterPro" id="IPR050204">
    <property type="entry name" value="AraC_XylS_family_regulators"/>
</dbReference>
<evidence type="ECO:0000256" key="1">
    <source>
        <dbReference type="ARBA" id="ARBA00023015"/>
    </source>
</evidence>
<dbReference type="SUPFAM" id="SSF46689">
    <property type="entry name" value="Homeodomain-like"/>
    <property type="match status" value="1"/>
</dbReference>
<dbReference type="GO" id="GO:0043565">
    <property type="term" value="F:sequence-specific DNA binding"/>
    <property type="evidence" value="ECO:0007669"/>
    <property type="project" value="InterPro"/>
</dbReference>
<dbReference type="Proteomes" id="UP000076976">
    <property type="component" value="Unassembled WGS sequence"/>
</dbReference>
<dbReference type="STRING" id="262209.AWH69_02310"/>
<keyword evidence="2" id="KW-0238">DNA-binding</keyword>
<dbReference type="InterPro" id="IPR035418">
    <property type="entry name" value="AraC-bd_2"/>
</dbReference>
<evidence type="ECO:0000259" key="4">
    <source>
        <dbReference type="PROSITE" id="PS01124"/>
    </source>
</evidence>
<feature type="domain" description="HTH araC/xylS-type" evidence="4">
    <location>
        <begin position="212"/>
        <end position="310"/>
    </location>
</feature>
<accession>A0A176QG22</accession>
<proteinExistence type="predicted"/>
<gene>
    <name evidence="5" type="ORF">AWH69_02310</name>
</gene>
<sequence>MRHLHESTPTFSDWEGVHDAVADAYFPHALRPRSEGCAARSELEVVDLSLVRVAHIRFGATVDISTDHAGAVAINLQLRGSMESVLGGTSVTTEPGQAAIFPADTPARLPAWTPDSDVLGLRVDEDYLAREAERVLARKGLALPRVVDLTGPEGRAWVAMARTTLRNARDCGGVLYRDPRVAESVSSMLVTGLLLAAVPEEAAASTRPRPVHRAVEAMEADPSRPWSPADLAEIAGCSVRRLQQAFREHVGTSPLAYLHDLRLDRVRVDLAAGAGPVTDVAMRWGLHHMGRFAADYRRRFGELPSQTAARAA</sequence>
<dbReference type="EMBL" id="LQZG01000001">
    <property type="protein sequence ID" value="OAB88654.1"/>
    <property type="molecule type" value="Genomic_DNA"/>
</dbReference>
<evidence type="ECO:0000313" key="5">
    <source>
        <dbReference type="EMBL" id="OAB88654.1"/>
    </source>
</evidence>
<dbReference type="PANTHER" id="PTHR46796:SF12">
    <property type="entry name" value="HTH-TYPE DNA-BINDING TRANSCRIPTIONAL ACTIVATOR EUTR"/>
    <property type="match status" value="1"/>
</dbReference>
<dbReference type="SMART" id="SM00342">
    <property type="entry name" value="HTH_ARAC"/>
    <property type="match status" value="1"/>
</dbReference>
<protein>
    <recommendedName>
        <fullName evidence="4">HTH araC/xylS-type domain-containing protein</fullName>
    </recommendedName>
</protein>
<evidence type="ECO:0000256" key="3">
    <source>
        <dbReference type="ARBA" id="ARBA00023163"/>
    </source>
</evidence>
<keyword evidence="6" id="KW-1185">Reference proteome</keyword>